<evidence type="ECO:0000256" key="1">
    <source>
        <dbReference type="ARBA" id="ARBA00001970"/>
    </source>
</evidence>
<name>A0ABY7E181_MYAAR</name>
<feature type="domain" description="DOMON" evidence="15">
    <location>
        <begin position="447"/>
        <end position="580"/>
    </location>
</feature>
<dbReference type="PROSITE" id="PS51019">
    <property type="entry name" value="REELIN"/>
    <property type="match status" value="1"/>
</dbReference>
<evidence type="ECO:0000259" key="14">
    <source>
        <dbReference type="PROSITE" id="PS50835"/>
    </source>
</evidence>
<keyword evidence="10" id="KW-0325">Glycoprotein</keyword>
<evidence type="ECO:0000256" key="9">
    <source>
        <dbReference type="ARBA" id="ARBA00023136"/>
    </source>
</evidence>
<feature type="domain" description="Ig-like" evidence="14">
    <location>
        <begin position="607"/>
        <end position="719"/>
    </location>
</feature>
<evidence type="ECO:0000256" key="11">
    <source>
        <dbReference type="SAM" id="MobiDB-lite"/>
    </source>
</evidence>
<keyword evidence="4" id="KW-0813">Transport</keyword>
<evidence type="ECO:0000256" key="4">
    <source>
        <dbReference type="ARBA" id="ARBA00022448"/>
    </source>
</evidence>
<evidence type="ECO:0000259" key="15">
    <source>
        <dbReference type="PROSITE" id="PS50836"/>
    </source>
</evidence>
<dbReference type="PROSITE" id="PS50939">
    <property type="entry name" value="CYTOCHROME_B561"/>
    <property type="match status" value="1"/>
</dbReference>
<dbReference type="CDD" id="cd09628">
    <property type="entry name" value="DOMON_SDR_2_like"/>
    <property type="match status" value="1"/>
</dbReference>
<dbReference type="PROSITE" id="PS50836">
    <property type="entry name" value="DOMON"/>
    <property type="match status" value="1"/>
</dbReference>
<evidence type="ECO:0000259" key="16">
    <source>
        <dbReference type="PROSITE" id="PS50939"/>
    </source>
</evidence>
<comment type="subcellular location">
    <subcellularLocation>
        <location evidence="2">Membrane</location>
        <topology evidence="2">Multi-pass membrane protein</topology>
    </subcellularLocation>
</comment>
<evidence type="ECO:0000256" key="6">
    <source>
        <dbReference type="ARBA" id="ARBA00022982"/>
    </source>
</evidence>
<keyword evidence="6" id="KW-0249">Electron transport</keyword>
<protein>
    <submittedName>
        <fullName evidence="18">FRRS1-like protein</fullName>
    </submittedName>
</protein>
<gene>
    <name evidence="18" type="ORF">MAR_008824</name>
</gene>
<evidence type="ECO:0000259" key="17">
    <source>
        <dbReference type="PROSITE" id="PS51019"/>
    </source>
</evidence>
<dbReference type="Gene3D" id="1.20.120.1770">
    <property type="match status" value="1"/>
</dbReference>
<feature type="transmembrane region" description="Helical" evidence="12">
    <location>
        <begin position="921"/>
        <end position="942"/>
    </location>
</feature>
<dbReference type="InterPro" id="IPR002861">
    <property type="entry name" value="Reeler_dom"/>
</dbReference>
<dbReference type="CDD" id="cd08760">
    <property type="entry name" value="Cyt_b561_FRRS1_like"/>
    <property type="match status" value="1"/>
</dbReference>
<evidence type="ECO:0000256" key="10">
    <source>
        <dbReference type="ARBA" id="ARBA00023180"/>
    </source>
</evidence>
<evidence type="ECO:0000256" key="5">
    <source>
        <dbReference type="ARBA" id="ARBA00022692"/>
    </source>
</evidence>
<dbReference type="InterPro" id="IPR042789">
    <property type="entry name" value="FRRS1L"/>
</dbReference>
<keyword evidence="13" id="KW-0732">Signal</keyword>
<dbReference type="Gene3D" id="2.60.40.4060">
    <property type="entry name" value="Reeler domain"/>
    <property type="match status" value="1"/>
</dbReference>
<dbReference type="EMBL" id="CP111015">
    <property type="protein sequence ID" value="WAR02266.1"/>
    <property type="molecule type" value="Genomic_DNA"/>
</dbReference>
<keyword evidence="19" id="KW-1185">Reference proteome</keyword>
<dbReference type="CDD" id="cd08544">
    <property type="entry name" value="Reeler"/>
    <property type="match status" value="1"/>
</dbReference>
<dbReference type="SMART" id="SM00665">
    <property type="entry name" value="B561"/>
    <property type="match status" value="1"/>
</dbReference>
<evidence type="ECO:0000256" key="3">
    <source>
        <dbReference type="ARBA" id="ARBA00009195"/>
    </source>
</evidence>
<feature type="chain" id="PRO_5047116021" evidence="13">
    <location>
        <begin position="18"/>
        <end position="1003"/>
    </location>
</feature>
<dbReference type="Proteomes" id="UP001164746">
    <property type="component" value="Chromosome 4"/>
</dbReference>
<evidence type="ECO:0000256" key="12">
    <source>
        <dbReference type="SAM" id="Phobius"/>
    </source>
</evidence>
<feature type="domain" description="Cytochrome b561" evidence="16">
    <location>
        <begin position="743"/>
        <end position="950"/>
    </location>
</feature>
<dbReference type="Pfam" id="PF03351">
    <property type="entry name" value="DOMON"/>
    <property type="match status" value="1"/>
</dbReference>
<dbReference type="InterPro" id="IPR042307">
    <property type="entry name" value="Reeler_sf"/>
</dbReference>
<feature type="transmembrane region" description="Helical" evidence="12">
    <location>
        <begin position="861"/>
        <end position="880"/>
    </location>
</feature>
<feature type="transmembrane region" description="Helical" evidence="12">
    <location>
        <begin position="782"/>
        <end position="803"/>
    </location>
</feature>
<feature type="domain" description="Reelin" evidence="17">
    <location>
        <begin position="4"/>
        <end position="176"/>
    </location>
</feature>
<feature type="compositionally biased region" description="Low complexity" evidence="11">
    <location>
        <begin position="212"/>
        <end position="337"/>
    </location>
</feature>
<comment type="cofactor">
    <cofactor evidence="1">
        <name>heme b</name>
        <dbReference type="ChEBI" id="CHEBI:60344"/>
    </cofactor>
</comment>
<evidence type="ECO:0000256" key="13">
    <source>
        <dbReference type="SAM" id="SignalP"/>
    </source>
</evidence>
<feature type="signal peptide" evidence="13">
    <location>
        <begin position="1"/>
        <end position="17"/>
    </location>
</feature>
<feature type="transmembrane region" description="Helical" evidence="12">
    <location>
        <begin position="824"/>
        <end position="849"/>
    </location>
</feature>
<feature type="compositionally biased region" description="Low complexity" evidence="11">
    <location>
        <begin position="347"/>
        <end position="420"/>
    </location>
</feature>
<dbReference type="SMART" id="SM00664">
    <property type="entry name" value="DoH"/>
    <property type="match status" value="2"/>
</dbReference>
<accession>A0ABY7E181</accession>
<keyword evidence="8" id="KW-0408">Iron</keyword>
<dbReference type="Pfam" id="PF02014">
    <property type="entry name" value="Reeler"/>
    <property type="match status" value="1"/>
</dbReference>
<evidence type="ECO:0000313" key="19">
    <source>
        <dbReference type="Proteomes" id="UP001164746"/>
    </source>
</evidence>
<dbReference type="PANTHER" id="PTHR46902">
    <property type="entry name" value="DOMON DOMAIN-CONTAINING PROTEIN FRRS1L"/>
    <property type="match status" value="1"/>
</dbReference>
<keyword evidence="5 12" id="KW-0812">Transmembrane</keyword>
<feature type="region of interest" description="Disordered" evidence="11">
    <location>
        <begin position="156"/>
        <end position="423"/>
    </location>
</feature>
<feature type="compositionally biased region" description="Low complexity" evidence="11">
    <location>
        <begin position="161"/>
        <end position="198"/>
    </location>
</feature>
<feature type="transmembrane region" description="Helical" evidence="12">
    <location>
        <begin position="892"/>
        <end position="915"/>
    </location>
</feature>
<sequence>MLVLLSLLLLQAHKAEGFASGPPSYVCDSMSPNHRQAAQTGISPYQINFSKNTYTPNEQIQVTLSGSATFRGFMIQPRLQNSASTSTYGTITPDDAVNTNNPCSEKAALAHKNKIIFRTPVSFVWTAPSFDVGNIVFLYTVVEVMETFWVKNESPPLTYEAPTQAPTTQKPTTQAPTTPELTTQAPATQESTQQPQTSQKHKTQASTTQEPTTQAPVTQDTTTQAPVTQDTTTLAPTTQKPTTLDQITQELTTQAPTTQEPTTQAQTTQKLTTQALTTQKPSTHAPTTQEPTTQAQTTQKLTTQAPTTQKLTTHASTTQKPATQAPTTLKPTTPAPTSREPTSHASTTQKPATQAPTTLKPTTPAPTSREPTTQASTTQEPTTQTPTTQKPATQAPTTKEPATHATTTQKAATHAPTTATMVPINRDPNCDVTLNCFPSSTECSTNCDYLVTWRNVSDTEVEFSLKRKTTDTNYFIAIGFSKDRQMGDDSVVQCVSTDCVVGVRSSYNGAYKSNDLLDEKTFGVSLVSGSYSGGVLSCTFNRTNDADLLSVGSGRRRRAATYASSFFNLNKEYFLLVAHGEANKGYIRPHSETPKISSTKIDFLAEPDVNNQEKTTAVTINTGNITRDEGCGKNLGCFHDGCEGGKCDFLLTWKDDGNDVELSLSCKMSNNGYCAIGLSSDDKMPQYGLSSISTSANEGVITCSFRRQKVAPSRRKRASSGSNTFFDMNSDWTLLFAHGSAAAGYPLRHDTAPLVSSQVADFQRFQEIEADSVSRLLIKLHGILMVLAWMLLASIGITMARFYKEVWPEGMEWFQRKRWFVIHRACMVCVFVLTAVSFVIIFIHVGGFAQISGTYFEKSHPIIGIVVMALTVINPIMALFRPHPDTPKRKIFNYAHFGVGSGAHILSVINIFSGAMLASDFLTATAEIVVWIFVAWMIIFYLQQQLYECFLKKKKNVEMKTYDEIMKRSPQKKRDSFKIGFLIVHVFVVVGLGLAVVVMIAVG</sequence>
<dbReference type="PANTHER" id="PTHR46902:SF1">
    <property type="entry name" value="DOMON DOMAIN-CONTAINING PROTEIN FRRS1L"/>
    <property type="match status" value="1"/>
</dbReference>
<evidence type="ECO:0000256" key="2">
    <source>
        <dbReference type="ARBA" id="ARBA00004141"/>
    </source>
</evidence>
<organism evidence="18 19">
    <name type="scientific">Mya arenaria</name>
    <name type="common">Soft-shell clam</name>
    <dbReference type="NCBI Taxonomy" id="6604"/>
    <lineage>
        <taxon>Eukaryota</taxon>
        <taxon>Metazoa</taxon>
        <taxon>Spiralia</taxon>
        <taxon>Lophotrochozoa</taxon>
        <taxon>Mollusca</taxon>
        <taxon>Bivalvia</taxon>
        <taxon>Autobranchia</taxon>
        <taxon>Heteroconchia</taxon>
        <taxon>Euheterodonta</taxon>
        <taxon>Imparidentia</taxon>
        <taxon>Neoheterodontei</taxon>
        <taxon>Myida</taxon>
        <taxon>Myoidea</taxon>
        <taxon>Myidae</taxon>
        <taxon>Mya</taxon>
    </lineage>
</organism>
<comment type="similarity">
    <text evidence="3">Belongs to the FRRS1 family.</text>
</comment>
<reference evidence="18" key="1">
    <citation type="submission" date="2022-11" db="EMBL/GenBank/DDBJ databases">
        <title>Centuries of genome instability and evolution in soft-shell clam transmissible cancer (bioRxiv).</title>
        <authorList>
            <person name="Hart S.F.M."/>
            <person name="Yonemitsu M.A."/>
            <person name="Giersch R.M."/>
            <person name="Beal B.F."/>
            <person name="Arriagada G."/>
            <person name="Davis B.W."/>
            <person name="Ostrander E.A."/>
            <person name="Goff S.P."/>
            <person name="Metzger M.J."/>
        </authorList>
    </citation>
    <scope>NUCLEOTIDE SEQUENCE</scope>
    <source>
        <strain evidence="18">MELC-2E11</strain>
        <tissue evidence="18">Siphon/mantle</tissue>
    </source>
</reference>
<dbReference type="InterPro" id="IPR005018">
    <property type="entry name" value="DOMON_domain"/>
</dbReference>
<evidence type="ECO:0000256" key="8">
    <source>
        <dbReference type="ARBA" id="ARBA00023004"/>
    </source>
</evidence>
<keyword evidence="7 12" id="KW-1133">Transmembrane helix</keyword>
<dbReference type="InterPro" id="IPR007110">
    <property type="entry name" value="Ig-like_dom"/>
</dbReference>
<dbReference type="InterPro" id="IPR006593">
    <property type="entry name" value="Cyt_b561/ferric_Rdtase_TM"/>
</dbReference>
<keyword evidence="9 12" id="KW-0472">Membrane</keyword>
<dbReference type="PROSITE" id="PS50835">
    <property type="entry name" value="IG_LIKE"/>
    <property type="match status" value="1"/>
</dbReference>
<feature type="transmembrane region" description="Helical" evidence="12">
    <location>
        <begin position="979"/>
        <end position="1002"/>
    </location>
</feature>
<evidence type="ECO:0000256" key="7">
    <source>
        <dbReference type="ARBA" id="ARBA00022989"/>
    </source>
</evidence>
<proteinExistence type="inferred from homology"/>
<evidence type="ECO:0000313" key="18">
    <source>
        <dbReference type="EMBL" id="WAR02266.1"/>
    </source>
</evidence>